<dbReference type="PANTHER" id="PTHR40388:SF1">
    <property type="entry name" value="BRYOPORIN"/>
    <property type="match status" value="1"/>
</dbReference>
<reference evidence="6" key="1">
    <citation type="submission" date="2019-04" db="EMBL/GenBank/DDBJ databases">
        <title>Genome assembly of Zosterops borbonicus 15179.</title>
        <authorList>
            <person name="Leroy T."/>
            <person name="Anselmetti Y."/>
            <person name="Tilak M.-K."/>
            <person name="Nabholz B."/>
        </authorList>
    </citation>
    <scope>NUCLEOTIDE SEQUENCE</scope>
    <source>
        <strain evidence="6">HGM_15179</strain>
        <tissue evidence="6">Muscle</tissue>
    </source>
</reference>
<organism evidence="6 7">
    <name type="scientific">Zosterops borbonicus</name>
    <dbReference type="NCBI Taxonomy" id="364589"/>
    <lineage>
        <taxon>Eukaryota</taxon>
        <taxon>Metazoa</taxon>
        <taxon>Chordata</taxon>
        <taxon>Craniata</taxon>
        <taxon>Vertebrata</taxon>
        <taxon>Euteleostomi</taxon>
        <taxon>Archelosauria</taxon>
        <taxon>Archosauria</taxon>
        <taxon>Dinosauria</taxon>
        <taxon>Saurischia</taxon>
        <taxon>Theropoda</taxon>
        <taxon>Coelurosauria</taxon>
        <taxon>Aves</taxon>
        <taxon>Neognathae</taxon>
        <taxon>Neoaves</taxon>
        <taxon>Telluraves</taxon>
        <taxon>Australaves</taxon>
        <taxon>Passeriformes</taxon>
        <taxon>Sylvioidea</taxon>
        <taxon>Zosteropidae</taxon>
        <taxon>Zosterops</taxon>
    </lineage>
</organism>
<keyword evidence="3" id="KW-1052">Target cell membrane</keyword>
<protein>
    <submittedName>
        <fullName evidence="6">Uncharacterized protein</fullName>
    </submittedName>
</protein>
<evidence type="ECO:0000256" key="3">
    <source>
        <dbReference type="ARBA" id="ARBA00022537"/>
    </source>
</evidence>
<proteinExistence type="predicted"/>
<evidence type="ECO:0000256" key="1">
    <source>
        <dbReference type="ARBA" id="ARBA00004175"/>
    </source>
</evidence>
<evidence type="ECO:0000256" key="5">
    <source>
        <dbReference type="ARBA" id="ARBA00023331"/>
    </source>
</evidence>
<dbReference type="Gene3D" id="2.60.270.20">
    <property type="entry name" value="Cytolysin/lectin"/>
    <property type="match status" value="1"/>
</dbReference>
<name>A0A8K1FYT3_9PASS</name>
<sequence length="223" mass="24891">MGALLSCSVEIRIFNNTQNITLKNPRTYFNCGCCSVFPTPELSPGSSDTCHFPGSSPFWGMAGILVYEAESFTLAIHFSNPIDYNKFPMELGLELSPGKAHLGRLEDTYTRMANGTYSSSHPDIKFNRIVVDKSHGIVQVSDGPIKVTASMSDTTNSVLRVVLEEEVEWGGSLDRKVPLKKKRPGQKRTHRTFKGTPWKNLEKNEWSDDPEDLLFPNSYLGTL</sequence>
<keyword evidence="7" id="KW-1185">Reference proteome</keyword>
<dbReference type="GO" id="GO:0042151">
    <property type="term" value="C:nematocyst"/>
    <property type="evidence" value="ECO:0007669"/>
    <property type="project" value="UniProtKB-SubCell"/>
</dbReference>
<dbReference type="EMBL" id="SWJQ01001366">
    <property type="protein sequence ID" value="TRZ08391.1"/>
    <property type="molecule type" value="Genomic_DNA"/>
</dbReference>
<comment type="caution">
    <text evidence="6">The sequence shown here is derived from an EMBL/GenBank/DDBJ whole genome shotgun (WGS) entry which is preliminary data.</text>
</comment>
<keyword evidence="4" id="KW-1053">Target membrane</keyword>
<evidence type="ECO:0000313" key="7">
    <source>
        <dbReference type="Proteomes" id="UP000796761"/>
    </source>
</evidence>
<evidence type="ECO:0000256" key="2">
    <source>
        <dbReference type="ARBA" id="ARBA00004532"/>
    </source>
</evidence>
<dbReference type="InterPro" id="IPR050677">
    <property type="entry name" value="Actinoporin_PFT"/>
</dbReference>
<dbReference type="AlphaFoldDB" id="A0A8K1FYT3"/>
<dbReference type="PANTHER" id="PTHR40388">
    <property type="entry name" value="BRYOPORIN"/>
    <property type="match status" value="1"/>
</dbReference>
<dbReference type="InterPro" id="IPR015926">
    <property type="entry name" value="Cytolysin/lectin"/>
</dbReference>
<gene>
    <name evidence="6" type="ORF">HGM15179_018711</name>
</gene>
<comment type="subcellular location">
    <subcellularLocation>
        <location evidence="2">Nematocyst</location>
    </subcellularLocation>
    <subcellularLocation>
        <location evidence="1">Target cell membrane</location>
    </subcellularLocation>
</comment>
<keyword evidence="4" id="KW-0472">Membrane</keyword>
<keyword evidence="5" id="KW-0166">Nematocyst</keyword>
<evidence type="ECO:0000256" key="4">
    <source>
        <dbReference type="ARBA" id="ARBA00023298"/>
    </source>
</evidence>
<accession>A0A8K1FYT3</accession>
<dbReference type="Proteomes" id="UP000796761">
    <property type="component" value="Unassembled WGS sequence"/>
</dbReference>
<dbReference type="OrthoDB" id="6132998at2759"/>
<evidence type="ECO:0000313" key="6">
    <source>
        <dbReference type="EMBL" id="TRZ08391.1"/>
    </source>
</evidence>
<dbReference type="GO" id="GO:0044218">
    <property type="term" value="C:other organism cell membrane"/>
    <property type="evidence" value="ECO:0007669"/>
    <property type="project" value="UniProtKB-KW"/>
</dbReference>
<dbReference type="SUPFAM" id="SSF63724">
    <property type="entry name" value="Cytolysin/lectin"/>
    <property type="match status" value="1"/>
</dbReference>